<dbReference type="Gene3D" id="3.40.50.2000">
    <property type="entry name" value="Glycogen Phosphorylase B"/>
    <property type="match status" value="2"/>
</dbReference>
<accession>A0A5C8KYP6</accession>
<evidence type="ECO:0000256" key="1">
    <source>
        <dbReference type="SAM" id="MobiDB-lite"/>
    </source>
</evidence>
<feature type="domain" description="Glycosyltransferase subfamily 4-like N-terminal" evidence="2">
    <location>
        <begin position="47"/>
        <end position="214"/>
    </location>
</feature>
<name>A0A5C8KYP6_9GAMM</name>
<evidence type="ECO:0000313" key="3">
    <source>
        <dbReference type="EMBL" id="TXK64477.1"/>
    </source>
</evidence>
<dbReference type="EMBL" id="VRTS01000003">
    <property type="protein sequence ID" value="TXK64477.1"/>
    <property type="molecule type" value="Genomic_DNA"/>
</dbReference>
<dbReference type="InterPro" id="IPR028098">
    <property type="entry name" value="Glyco_trans_4-like_N"/>
</dbReference>
<protein>
    <submittedName>
        <fullName evidence="3">Glycosyltransferase family 4 protein</fullName>
    </submittedName>
</protein>
<dbReference type="PANTHER" id="PTHR45947">
    <property type="entry name" value="SULFOQUINOVOSYL TRANSFERASE SQD2"/>
    <property type="match status" value="1"/>
</dbReference>
<dbReference type="AlphaFoldDB" id="A0A5C8KYP6"/>
<feature type="region of interest" description="Disordered" evidence="1">
    <location>
        <begin position="1"/>
        <end position="22"/>
    </location>
</feature>
<gene>
    <name evidence="3" type="ORF">FU658_06200</name>
</gene>
<evidence type="ECO:0000313" key="4">
    <source>
        <dbReference type="Proteomes" id="UP000321248"/>
    </source>
</evidence>
<evidence type="ECO:0000259" key="2">
    <source>
        <dbReference type="Pfam" id="PF13439"/>
    </source>
</evidence>
<dbReference type="SUPFAM" id="SSF53756">
    <property type="entry name" value="UDP-Glycosyltransferase/glycogen phosphorylase"/>
    <property type="match status" value="1"/>
</dbReference>
<dbReference type="InterPro" id="IPR050194">
    <property type="entry name" value="Glycosyltransferase_grp1"/>
</dbReference>
<dbReference type="RefSeq" id="WP_147891288.1">
    <property type="nucleotide sequence ID" value="NZ_VRTS01000003.1"/>
</dbReference>
<dbReference type="PANTHER" id="PTHR45947:SF3">
    <property type="entry name" value="SULFOQUINOVOSYL TRANSFERASE SQD2"/>
    <property type="match status" value="1"/>
</dbReference>
<dbReference type="Pfam" id="PF13692">
    <property type="entry name" value="Glyco_trans_1_4"/>
    <property type="match status" value="1"/>
</dbReference>
<proteinExistence type="predicted"/>
<sequence>MNASAANPVKKPACPGASSDPGGVAASSATLPPVRVLMVVQGYFPSVGGAERQVVTLGRALQEGGHHVEVLCPRFDDEHPAGAGSCKGLPVWRINYPRWPVAGTLVLLSRQLYFLWSRRHTYDAIHVQIADQMGALAAVAGRWLGKPVVVKFAGSWEREHGSLRRDGFLPKVLRMMLRRASAIQATSLRFMDELGALGFRADRLHWLPNAVDLSHFRKRPDEVRRVDAQGRRTLLFIGRLEPDKALDVLLEAWSRSLGSTTAAWRLRLVGEGGQEARLRELARTLGVESSVEFVGEIPLVEDELWGADASVLPSLREGLSNALLEAMAAGLPVIATRVSGSEDFIRTGENGWLCEPGDVASLTAALDALGATSPQVLARLGARGRQVVEARASLPVVTGQLLSLYRGNTPTGESA</sequence>
<organism evidence="3 4">
    <name type="scientific">Alkalisalibacterium limincola</name>
    <dbReference type="NCBI Taxonomy" id="2699169"/>
    <lineage>
        <taxon>Bacteria</taxon>
        <taxon>Pseudomonadati</taxon>
        <taxon>Pseudomonadota</taxon>
        <taxon>Gammaproteobacteria</taxon>
        <taxon>Lysobacterales</taxon>
        <taxon>Lysobacteraceae</taxon>
        <taxon>Alkalisalibacterium</taxon>
    </lineage>
</organism>
<comment type="caution">
    <text evidence="3">The sequence shown here is derived from an EMBL/GenBank/DDBJ whole genome shotgun (WGS) entry which is preliminary data.</text>
</comment>
<dbReference type="Pfam" id="PF13439">
    <property type="entry name" value="Glyco_transf_4"/>
    <property type="match status" value="1"/>
</dbReference>
<reference evidence="3 4" key="1">
    <citation type="submission" date="2019-08" db="EMBL/GenBank/DDBJ databases">
        <authorList>
            <person name="Karlyshev A.V."/>
        </authorList>
    </citation>
    <scope>NUCLEOTIDE SEQUENCE [LARGE SCALE GENOMIC DNA]</scope>
    <source>
        <strain evidence="3 4">Alg18-2.2</strain>
    </source>
</reference>
<keyword evidence="4" id="KW-1185">Reference proteome</keyword>
<dbReference type="GO" id="GO:0016758">
    <property type="term" value="F:hexosyltransferase activity"/>
    <property type="evidence" value="ECO:0007669"/>
    <property type="project" value="TreeGrafter"/>
</dbReference>
<dbReference type="CDD" id="cd03801">
    <property type="entry name" value="GT4_PimA-like"/>
    <property type="match status" value="1"/>
</dbReference>
<dbReference type="Proteomes" id="UP000321248">
    <property type="component" value="Unassembled WGS sequence"/>
</dbReference>
<dbReference type="OrthoDB" id="5290958at2"/>